<protein>
    <recommendedName>
        <fullName evidence="4">Secreted protein</fullName>
    </recommendedName>
</protein>
<dbReference type="EMBL" id="JAANQT010004282">
    <property type="protein sequence ID" value="KAG1299764.1"/>
    <property type="molecule type" value="Genomic_DNA"/>
</dbReference>
<evidence type="ECO:0000313" key="3">
    <source>
        <dbReference type="Proteomes" id="UP000716291"/>
    </source>
</evidence>
<dbReference type="OrthoDB" id="10353475at2759"/>
<organism evidence="2 3">
    <name type="scientific">Rhizopus oryzae</name>
    <name type="common">Mucormycosis agent</name>
    <name type="synonym">Rhizopus arrhizus var. delemar</name>
    <dbReference type="NCBI Taxonomy" id="64495"/>
    <lineage>
        <taxon>Eukaryota</taxon>
        <taxon>Fungi</taxon>
        <taxon>Fungi incertae sedis</taxon>
        <taxon>Mucoromycota</taxon>
        <taxon>Mucoromycotina</taxon>
        <taxon>Mucoromycetes</taxon>
        <taxon>Mucorales</taxon>
        <taxon>Mucorineae</taxon>
        <taxon>Rhizopodaceae</taxon>
        <taxon>Rhizopus</taxon>
    </lineage>
</organism>
<dbReference type="AlphaFoldDB" id="A0A9P7BKW4"/>
<feature type="chain" id="PRO_5040210746" description="Secreted protein" evidence="1">
    <location>
        <begin position="20"/>
        <end position="84"/>
    </location>
</feature>
<comment type="caution">
    <text evidence="2">The sequence shown here is derived from an EMBL/GenBank/DDBJ whole genome shotgun (WGS) entry which is preliminary data.</text>
</comment>
<name>A0A9P7BKW4_RHIOR</name>
<reference evidence="2" key="1">
    <citation type="journal article" date="2020" name="Microb. Genom.">
        <title>Genetic diversity of clinical and environmental Mucorales isolates obtained from an investigation of mucormycosis cases among solid organ transplant recipients.</title>
        <authorList>
            <person name="Nguyen M.H."/>
            <person name="Kaul D."/>
            <person name="Muto C."/>
            <person name="Cheng S.J."/>
            <person name="Richter R.A."/>
            <person name="Bruno V.M."/>
            <person name="Liu G."/>
            <person name="Beyhan S."/>
            <person name="Sundermann A.J."/>
            <person name="Mounaud S."/>
            <person name="Pasculle A.W."/>
            <person name="Nierman W.C."/>
            <person name="Driscoll E."/>
            <person name="Cumbie R."/>
            <person name="Clancy C.J."/>
            <person name="Dupont C.L."/>
        </authorList>
    </citation>
    <scope>NUCLEOTIDE SEQUENCE</scope>
    <source>
        <strain evidence="2">GL11</strain>
    </source>
</reference>
<keyword evidence="3" id="KW-1185">Reference proteome</keyword>
<sequence>MVVVVANILAVVAVEMVVAEVAYNGVAGYHKMVAAYHIEMAAADLIVDMQDNYMANGYSYYLYLYRIEKKHIQLLLVLLRILCL</sequence>
<evidence type="ECO:0000256" key="1">
    <source>
        <dbReference type="SAM" id="SignalP"/>
    </source>
</evidence>
<dbReference type="Proteomes" id="UP000716291">
    <property type="component" value="Unassembled WGS sequence"/>
</dbReference>
<accession>A0A9P7BKW4</accession>
<keyword evidence="1" id="KW-0732">Signal</keyword>
<proteinExistence type="predicted"/>
<gene>
    <name evidence="2" type="ORF">G6F64_012800</name>
</gene>
<feature type="signal peptide" evidence="1">
    <location>
        <begin position="1"/>
        <end position="19"/>
    </location>
</feature>
<evidence type="ECO:0008006" key="4">
    <source>
        <dbReference type="Google" id="ProtNLM"/>
    </source>
</evidence>
<evidence type="ECO:0000313" key="2">
    <source>
        <dbReference type="EMBL" id="KAG1299764.1"/>
    </source>
</evidence>